<dbReference type="GO" id="GO:0003824">
    <property type="term" value="F:catalytic activity"/>
    <property type="evidence" value="ECO:0007669"/>
    <property type="project" value="InterPro"/>
</dbReference>
<keyword evidence="2" id="KW-1185">Reference proteome</keyword>
<name>A0A418YP65_9SPHN</name>
<sequence>MYRLLDRMRVVEASSFVASPTCGMYLAQMGAEVIRFDQIGGGPDFRRWPRAKNGASLYWESLNKGKKSIAINLASAEGRALATTLITAPGPTGGLFVTNYPVEGFLSHERLSALRPDLVTLRIMGRADGGPALDHTVNCAVGFPQITGPSGLGDAVVNHVLPAWDLLTGAYSAFAFLAAERHRRDTGAGQEVRVPLADMAIASVANLGMLAEVLDSDANRPRLGNQIFGAFGRDFTTTDGHRLMLMALTVRQWQGLVEALGIAQGVAQIEAGQGVSFARDEGIRFEHRDKLVPLVEEAVAKRTLADLACAFEPLGVCWSPYQSMREAADDPDLVRANPIFTEVEQPSGARYPIPGAPATIPKAERLPPARAPRLGEHTDEILANVLGLSSGEVGKLHDSGIVAAG</sequence>
<dbReference type="PANTHER" id="PTHR48228">
    <property type="entry name" value="SUCCINYL-COA--D-CITRAMALATE COA-TRANSFERASE"/>
    <property type="match status" value="1"/>
</dbReference>
<accession>A0A418YP65</accession>
<comment type="caution">
    <text evidence="1">The sequence shown here is derived from an EMBL/GenBank/DDBJ whole genome shotgun (WGS) entry which is preliminary data.</text>
</comment>
<organism evidence="1 2">
    <name type="scientific">Sphingobium terrigena</name>
    <dbReference type="NCBI Taxonomy" id="2304063"/>
    <lineage>
        <taxon>Bacteria</taxon>
        <taxon>Pseudomonadati</taxon>
        <taxon>Pseudomonadota</taxon>
        <taxon>Alphaproteobacteria</taxon>
        <taxon>Sphingomonadales</taxon>
        <taxon>Sphingomonadaceae</taxon>
        <taxon>Sphingobium</taxon>
    </lineage>
</organism>
<dbReference type="OrthoDB" id="9806585at2"/>
<reference evidence="1 2" key="1">
    <citation type="submission" date="2018-08" db="EMBL/GenBank/DDBJ databases">
        <title>Sphingobium sp. EO9.</title>
        <authorList>
            <person name="Park Y."/>
            <person name="Kim K.H."/>
            <person name="Jeon C.O."/>
        </authorList>
    </citation>
    <scope>NUCLEOTIDE SEQUENCE [LARGE SCALE GENOMIC DNA]</scope>
    <source>
        <strain evidence="1 2">EO9</strain>
    </source>
</reference>
<dbReference type="PANTHER" id="PTHR48228:SF5">
    <property type="entry name" value="ALPHA-METHYLACYL-COA RACEMASE"/>
    <property type="match status" value="1"/>
</dbReference>
<dbReference type="RefSeq" id="WP_088189909.1">
    <property type="nucleotide sequence ID" value="NZ_QVRA01000019.1"/>
</dbReference>
<dbReference type="InterPro" id="IPR050509">
    <property type="entry name" value="CoA-transferase_III"/>
</dbReference>
<proteinExistence type="predicted"/>
<dbReference type="InterPro" id="IPR023606">
    <property type="entry name" value="CoA-Trfase_III_dom_1_sf"/>
</dbReference>
<dbReference type="InterPro" id="IPR003673">
    <property type="entry name" value="CoA-Trfase_fam_III"/>
</dbReference>
<protein>
    <submittedName>
        <fullName evidence="1">Carnitine dehydratase</fullName>
    </submittedName>
</protein>
<dbReference type="Gene3D" id="3.40.50.10540">
    <property type="entry name" value="Crotonobetainyl-coa:carnitine coa-transferase, domain 1"/>
    <property type="match status" value="1"/>
</dbReference>
<evidence type="ECO:0000313" key="1">
    <source>
        <dbReference type="EMBL" id="RJG53056.1"/>
    </source>
</evidence>
<dbReference type="Proteomes" id="UP000283469">
    <property type="component" value="Unassembled WGS sequence"/>
</dbReference>
<dbReference type="InterPro" id="IPR044855">
    <property type="entry name" value="CoA-Trfase_III_dom3_sf"/>
</dbReference>
<dbReference type="Pfam" id="PF02515">
    <property type="entry name" value="CoA_transf_3"/>
    <property type="match status" value="1"/>
</dbReference>
<gene>
    <name evidence="1" type="ORF">D0Z70_17650</name>
</gene>
<evidence type="ECO:0000313" key="2">
    <source>
        <dbReference type="Proteomes" id="UP000283469"/>
    </source>
</evidence>
<dbReference type="EMBL" id="QVRA01000019">
    <property type="protein sequence ID" value="RJG53056.1"/>
    <property type="molecule type" value="Genomic_DNA"/>
</dbReference>
<dbReference type="SUPFAM" id="SSF89796">
    <property type="entry name" value="CoA-transferase family III (CaiB/BaiF)"/>
    <property type="match status" value="1"/>
</dbReference>
<dbReference type="AlphaFoldDB" id="A0A418YP65"/>
<dbReference type="Gene3D" id="3.30.1540.10">
    <property type="entry name" value="formyl-coa transferase, domain 3"/>
    <property type="match status" value="1"/>
</dbReference>